<evidence type="ECO:0000313" key="2">
    <source>
        <dbReference type="EMBL" id="SDC98424.1"/>
    </source>
</evidence>
<sequence>MLTASASHTAGQDDIATMKGNWSAVSHKLTVRFLNDEYGGSAATDRTLHASGITCNGVELAKSTADLTRNGPVGFTFADTGTAANAACCSPDAAAPRTG</sequence>
<dbReference type="EMBL" id="FMZX01000003">
    <property type="protein sequence ID" value="SDC98424.1"/>
    <property type="molecule type" value="Genomic_DNA"/>
</dbReference>
<name>A0A1G6R2F3_9PROT</name>
<keyword evidence="3" id="KW-1185">Reference proteome</keyword>
<evidence type="ECO:0000259" key="1">
    <source>
        <dbReference type="Pfam" id="PF16841"/>
    </source>
</evidence>
<dbReference type="Gene3D" id="2.60.60.40">
    <property type="match status" value="1"/>
</dbReference>
<reference evidence="2 3" key="1">
    <citation type="submission" date="2016-10" db="EMBL/GenBank/DDBJ databases">
        <authorList>
            <person name="de Groot N.N."/>
        </authorList>
    </citation>
    <scope>NUCLEOTIDE SEQUENCE [LARGE SCALE GENOMIC DNA]</scope>
    <source>
        <strain evidence="2 3">CPCC 100156</strain>
    </source>
</reference>
<evidence type="ECO:0000313" key="3">
    <source>
        <dbReference type="Proteomes" id="UP000198925"/>
    </source>
</evidence>
<dbReference type="InterPro" id="IPR031768">
    <property type="entry name" value="CBM60_xylan-bd"/>
</dbReference>
<accession>A0A1G6R2F3</accession>
<protein>
    <submittedName>
        <fullName evidence="2">Ca-dependent carbohydrate-binding module xylan-binding</fullName>
    </submittedName>
</protein>
<dbReference type="AlphaFoldDB" id="A0A1G6R2F3"/>
<dbReference type="Proteomes" id="UP000198925">
    <property type="component" value="Unassembled WGS sequence"/>
</dbReference>
<dbReference type="Pfam" id="PF16841">
    <property type="entry name" value="CBM60"/>
    <property type="match status" value="1"/>
</dbReference>
<proteinExistence type="predicted"/>
<feature type="domain" description="Carbohydrate binding module xylan-binding" evidence="1">
    <location>
        <begin position="13"/>
        <end position="66"/>
    </location>
</feature>
<gene>
    <name evidence="2" type="ORF">SAMN04487779_1003271</name>
</gene>
<organism evidence="2 3">
    <name type="scientific">Belnapia rosea</name>
    <dbReference type="NCBI Taxonomy" id="938405"/>
    <lineage>
        <taxon>Bacteria</taxon>
        <taxon>Pseudomonadati</taxon>
        <taxon>Pseudomonadota</taxon>
        <taxon>Alphaproteobacteria</taxon>
        <taxon>Acetobacterales</taxon>
        <taxon>Roseomonadaceae</taxon>
        <taxon>Belnapia</taxon>
    </lineage>
</organism>